<proteinExistence type="predicted"/>
<sequence length="61" mass="6736">MGLQFGTAANERAVDRRASFELALFVKVRRCVEANTDDGIQVFQTVTVGLQPARKIVVLND</sequence>
<organism evidence="1 2">
    <name type="scientific">Xanthomonas hyacinthi</name>
    <dbReference type="NCBI Taxonomy" id="56455"/>
    <lineage>
        <taxon>Bacteria</taxon>
        <taxon>Pseudomonadati</taxon>
        <taxon>Pseudomonadota</taxon>
        <taxon>Gammaproteobacteria</taxon>
        <taxon>Lysobacterales</taxon>
        <taxon>Lysobacteraceae</taxon>
        <taxon>Xanthomonas</taxon>
    </lineage>
</organism>
<comment type="caution">
    <text evidence="1">The sequence shown here is derived from an EMBL/GenBank/DDBJ whole genome shotgun (WGS) entry which is preliminary data.</text>
</comment>
<evidence type="ECO:0000313" key="2">
    <source>
        <dbReference type="Proteomes" id="UP000238261"/>
    </source>
</evidence>
<evidence type="ECO:0000313" key="1">
    <source>
        <dbReference type="EMBL" id="PPU98502.1"/>
    </source>
</evidence>
<keyword evidence="2" id="KW-1185">Reference proteome</keyword>
<protein>
    <submittedName>
        <fullName evidence="1">Uncharacterized protein</fullName>
    </submittedName>
</protein>
<name>A0A2S7EZM7_9XANT</name>
<dbReference type="AlphaFoldDB" id="A0A2S7EZM7"/>
<dbReference type="EMBL" id="MDEG01000004">
    <property type="protein sequence ID" value="PPU98502.1"/>
    <property type="molecule type" value="Genomic_DNA"/>
</dbReference>
<gene>
    <name evidence="1" type="ORF">XhyaCFBP1156_07255</name>
</gene>
<reference evidence="2" key="1">
    <citation type="submission" date="2016-08" db="EMBL/GenBank/DDBJ databases">
        <authorList>
            <person name="Merda D."/>
            <person name="Briand M."/>
            <person name="Taghouti G."/>
            <person name="Carrere S."/>
            <person name="Gouzy J."/>
            <person name="Portier P."/>
            <person name="Jacques M.-A."/>
            <person name="Fischer-Le Saux M."/>
        </authorList>
    </citation>
    <scope>NUCLEOTIDE SEQUENCE [LARGE SCALE GENOMIC DNA]</scope>
    <source>
        <strain evidence="2">CFBP1156</strain>
    </source>
</reference>
<dbReference type="Proteomes" id="UP000238261">
    <property type="component" value="Unassembled WGS sequence"/>
</dbReference>
<accession>A0A2S7EZM7</accession>